<proteinExistence type="predicted"/>
<evidence type="ECO:0000313" key="2">
    <source>
        <dbReference type="EMBL" id="OAN15997.1"/>
    </source>
</evidence>
<feature type="transmembrane region" description="Helical" evidence="1">
    <location>
        <begin position="91"/>
        <end position="109"/>
    </location>
</feature>
<dbReference type="EMBL" id="LVVL01000001">
    <property type="protein sequence ID" value="OAN15997.1"/>
    <property type="molecule type" value="Genomic_DNA"/>
</dbReference>
<gene>
    <name evidence="2" type="ORF">A3783_08695</name>
</gene>
<evidence type="ECO:0000256" key="1">
    <source>
        <dbReference type="SAM" id="Phobius"/>
    </source>
</evidence>
<keyword evidence="1" id="KW-0812">Transmembrane</keyword>
<protein>
    <submittedName>
        <fullName evidence="2">Metal ABC transporter permease</fullName>
    </submittedName>
</protein>
<dbReference type="Gene3D" id="1.10.1760.20">
    <property type="match status" value="1"/>
</dbReference>
<comment type="caution">
    <text evidence="2">The sequence shown here is derived from an EMBL/GenBank/DDBJ whole genome shotgun (WGS) entry which is preliminary data.</text>
</comment>
<dbReference type="RefSeq" id="WP_028106721.1">
    <property type="nucleotide sequence ID" value="NZ_LVVL01000001.1"/>
</dbReference>
<feature type="transmembrane region" description="Helical" evidence="1">
    <location>
        <begin position="158"/>
        <end position="179"/>
    </location>
</feature>
<feature type="transmembrane region" description="Helical" evidence="1">
    <location>
        <begin position="27"/>
        <end position="45"/>
    </location>
</feature>
<keyword evidence="3" id="KW-1185">Reference proteome</keyword>
<reference evidence="2 3" key="1">
    <citation type="submission" date="2016-03" db="EMBL/GenBank/DDBJ databases">
        <authorList>
            <person name="Cho S.-Y."/>
            <person name="Lim S."/>
            <person name="Kim H."/>
            <person name="Soh E.H."/>
            <person name="Moon J.S."/>
        </authorList>
    </citation>
    <scope>NUCLEOTIDE SEQUENCE [LARGE SCALE GENOMIC DNA]</scope>
    <source>
        <strain evidence="2 3">KCTC 3810</strain>
    </source>
</reference>
<accession>A0ABX2VCN5</accession>
<evidence type="ECO:0000313" key="3">
    <source>
        <dbReference type="Proteomes" id="UP000078447"/>
    </source>
</evidence>
<feature type="transmembrane region" description="Helical" evidence="1">
    <location>
        <begin position="116"/>
        <end position="138"/>
    </location>
</feature>
<keyword evidence="1" id="KW-0472">Membrane</keyword>
<dbReference type="Proteomes" id="UP000078447">
    <property type="component" value="Unassembled WGS sequence"/>
</dbReference>
<keyword evidence="1" id="KW-1133">Transmembrane helix</keyword>
<organism evidence="2 3">
    <name type="scientific">Exiguobacterium undae</name>
    <dbReference type="NCBI Taxonomy" id="169177"/>
    <lineage>
        <taxon>Bacteria</taxon>
        <taxon>Bacillati</taxon>
        <taxon>Bacillota</taxon>
        <taxon>Bacilli</taxon>
        <taxon>Bacillales</taxon>
        <taxon>Bacillales Family XII. Incertae Sedis</taxon>
        <taxon>Exiguobacterium</taxon>
    </lineage>
</organism>
<name>A0ABX2VCN5_9BACL</name>
<sequence>MELILVAVVLISLIVLRFEYRPVSESMLRFIALVTAAAIVGRLLFASVPNVQPATALVLLLAACVSPVIGAISGMLVVVLTSLFLGSGPFVLFQIIAYAAISLFCVLPGMKSRIMLSIYGAMAGFLYGWISNLGFLIFTGFSPEAFVTLLLTGGVFDLLHGVSNAVFIWMLHPIFLRILHSFDGKSGK</sequence>
<feature type="transmembrane region" description="Helical" evidence="1">
    <location>
        <begin position="57"/>
        <end position="85"/>
    </location>
</feature>